<dbReference type="GO" id="GO:0016740">
    <property type="term" value="F:transferase activity"/>
    <property type="evidence" value="ECO:0007669"/>
    <property type="project" value="UniProtKB-KW"/>
</dbReference>
<comment type="function">
    <text evidence="1">Responsible for the formation of the pyrimidine heterocycle in the thiamine biosynthesis pathway. Catalyzes the formation of hydroxymethylpyrimidine phosphate (HMP-P) from histidine and pyridoxal phosphate (PLP). The protein uses PLP and the active site histidine to form HMP-P, generating an inactive enzyme. The enzyme can only undergo a single turnover, which suggests it is a suicide enzyme.</text>
</comment>
<dbReference type="SUPFAM" id="SSF53850">
    <property type="entry name" value="Periplasmic binding protein-like II"/>
    <property type="match status" value="1"/>
</dbReference>
<dbReference type="InterPro" id="IPR027939">
    <property type="entry name" value="NMT1/THI5"/>
</dbReference>
<dbReference type="AlphaFoldDB" id="A0A1S7LJS7"/>
<keyword evidence="6" id="KW-0479">Metal-binding</keyword>
<evidence type="ECO:0000256" key="12">
    <source>
        <dbReference type="SAM" id="SignalP"/>
    </source>
</evidence>
<comment type="subunit">
    <text evidence="4">Homodimer.</text>
</comment>
<evidence type="ECO:0000256" key="7">
    <source>
        <dbReference type="ARBA" id="ARBA00022898"/>
    </source>
</evidence>
<dbReference type="InterPro" id="IPR015168">
    <property type="entry name" value="SsuA/THI5"/>
</dbReference>
<organism evidence="14">
    <name type="scientific">Magnetococcus massalia (strain MO-1)</name>
    <dbReference type="NCBI Taxonomy" id="451514"/>
    <lineage>
        <taxon>Bacteria</taxon>
        <taxon>Pseudomonadati</taxon>
        <taxon>Pseudomonadota</taxon>
        <taxon>Magnetococcia</taxon>
        <taxon>Magnetococcales</taxon>
        <taxon>Magnetococcaceae</taxon>
        <taxon>Magnetococcus</taxon>
    </lineage>
</organism>
<evidence type="ECO:0000259" key="13">
    <source>
        <dbReference type="Pfam" id="PF09084"/>
    </source>
</evidence>
<proteinExistence type="inferred from homology"/>
<gene>
    <name evidence="14" type="ORF">MAGMO_3078</name>
</gene>
<keyword evidence="7" id="KW-0663">Pyridoxal phosphate</keyword>
<dbReference type="Gene3D" id="3.40.190.10">
    <property type="entry name" value="Periplasmic binding protein-like II"/>
    <property type="match status" value="2"/>
</dbReference>
<evidence type="ECO:0000256" key="10">
    <source>
        <dbReference type="ARBA" id="ARBA00033171"/>
    </source>
</evidence>
<evidence type="ECO:0000256" key="9">
    <source>
        <dbReference type="ARBA" id="ARBA00023004"/>
    </source>
</evidence>
<dbReference type="PANTHER" id="PTHR31528">
    <property type="entry name" value="4-AMINO-5-HYDROXYMETHYL-2-METHYLPYRIMIDINE PHOSPHATE SYNTHASE THI11-RELATED"/>
    <property type="match status" value="1"/>
</dbReference>
<dbReference type="EMBL" id="LO017727">
    <property type="protein sequence ID" value="CRH07222.1"/>
    <property type="molecule type" value="Genomic_DNA"/>
</dbReference>
<accession>A0A1S7LJS7</accession>
<comment type="catalytic activity">
    <reaction evidence="11">
        <text>N(6)-(pyridoxal phosphate)-L-lysyl-[4-amino-5-hydroxymethyl-2-methylpyrimidine phosphate synthase] + L-histidyl-[4-amino-5-hydroxymethyl-2-methylpyrimidine phosphate synthase] + 2 Fe(3+) + 4 H2O = L-lysyl-[4-amino-5-hydroxymethyl-2-methylpyrimidine phosphate synthase] + (2S)-2-amino-5-hydroxy-4-oxopentanoyl-[4-amino-5-hydroxymethyl-2-methylpyrimidine phosphate synthase] + 4-amino-2-methyl-5-(phosphooxymethyl)pyrimidine + 3-oxopropanoate + 2 Fe(2+) + 2 H(+)</text>
        <dbReference type="Rhea" id="RHEA:65756"/>
        <dbReference type="Rhea" id="RHEA-COMP:16892"/>
        <dbReference type="Rhea" id="RHEA-COMP:16893"/>
        <dbReference type="Rhea" id="RHEA-COMP:16894"/>
        <dbReference type="Rhea" id="RHEA-COMP:16895"/>
        <dbReference type="ChEBI" id="CHEBI:15377"/>
        <dbReference type="ChEBI" id="CHEBI:15378"/>
        <dbReference type="ChEBI" id="CHEBI:29033"/>
        <dbReference type="ChEBI" id="CHEBI:29034"/>
        <dbReference type="ChEBI" id="CHEBI:29969"/>
        <dbReference type="ChEBI" id="CHEBI:29979"/>
        <dbReference type="ChEBI" id="CHEBI:33190"/>
        <dbReference type="ChEBI" id="CHEBI:58354"/>
        <dbReference type="ChEBI" id="CHEBI:143915"/>
        <dbReference type="ChEBI" id="CHEBI:157692"/>
    </reaction>
    <physiologicalReaction direction="left-to-right" evidence="11">
        <dbReference type="Rhea" id="RHEA:65757"/>
    </physiologicalReaction>
</comment>
<evidence type="ECO:0000256" key="4">
    <source>
        <dbReference type="ARBA" id="ARBA00011738"/>
    </source>
</evidence>
<protein>
    <recommendedName>
        <fullName evidence="10">Thiamine pyrimidine synthase</fullName>
    </recommendedName>
</protein>
<evidence type="ECO:0000256" key="2">
    <source>
        <dbReference type="ARBA" id="ARBA00004948"/>
    </source>
</evidence>
<comment type="similarity">
    <text evidence="3">Belongs to the NMT1/THI5 family.</text>
</comment>
<name>A0A1S7LJS7_MAGMO</name>
<keyword evidence="9" id="KW-0408">Iron</keyword>
<sequence>MQYTKLILFLLFILSLVCPVDGQSAAKEKIAIQLKWFHQFQFAGYYAAKEKGFFSQEGLDVELRAFDFKKDPIQDVASGKVQYGIADTGLLLSHLNGQPVVLVSQIFQHSPLILVTMKDSGLRTPFDLKGKKLMTYLEGRGDAALRAMVNH</sequence>
<dbReference type="PANTHER" id="PTHR31528:SF1">
    <property type="entry name" value="4-AMINO-5-HYDROXYMETHYL-2-METHYLPYRIMIDINE PHOSPHATE SYNTHASE THI11-RELATED"/>
    <property type="match status" value="1"/>
</dbReference>
<dbReference type="GO" id="GO:0046872">
    <property type="term" value="F:metal ion binding"/>
    <property type="evidence" value="ECO:0007669"/>
    <property type="project" value="UniProtKB-KW"/>
</dbReference>
<evidence type="ECO:0000256" key="3">
    <source>
        <dbReference type="ARBA" id="ARBA00009406"/>
    </source>
</evidence>
<reference evidence="14" key="1">
    <citation type="submission" date="2015-04" db="EMBL/GenBank/DDBJ databases">
        <authorList>
            <person name="Syromyatnikov M.Y."/>
            <person name="Popov V.N."/>
        </authorList>
    </citation>
    <scope>NUCLEOTIDE SEQUENCE</scope>
    <source>
        <strain evidence="14">MO-1</strain>
    </source>
</reference>
<evidence type="ECO:0000256" key="6">
    <source>
        <dbReference type="ARBA" id="ARBA00022723"/>
    </source>
</evidence>
<evidence type="ECO:0000256" key="5">
    <source>
        <dbReference type="ARBA" id="ARBA00022679"/>
    </source>
</evidence>
<dbReference type="Pfam" id="PF09084">
    <property type="entry name" value="NMT1"/>
    <property type="match status" value="1"/>
</dbReference>
<dbReference type="GO" id="GO:0009228">
    <property type="term" value="P:thiamine biosynthetic process"/>
    <property type="evidence" value="ECO:0007669"/>
    <property type="project" value="UniProtKB-KW"/>
</dbReference>
<evidence type="ECO:0000256" key="8">
    <source>
        <dbReference type="ARBA" id="ARBA00022977"/>
    </source>
</evidence>
<evidence type="ECO:0000313" key="14">
    <source>
        <dbReference type="EMBL" id="CRH07222.1"/>
    </source>
</evidence>
<keyword evidence="12" id="KW-0732">Signal</keyword>
<evidence type="ECO:0000256" key="11">
    <source>
        <dbReference type="ARBA" id="ARBA00048179"/>
    </source>
</evidence>
<feature type="chain" id="PRO_5012616672" description="Thiamine pyrimidine synthase" evidence="12">
    <location>
        <begin position="23"/>
        <end position="151"/>
    </location>
</feature>
<keyword evidence="5" id="KW-0808">Transferase</keyword>
<keyword evidence="8" id="KW-0784">Thiamine biosynthesis</keyword>
<comment type="pathway">
    <text evidence="2">Cofactor biosynthesis; thiamine diphosphate biosynthesis.</text>
</comment>
<feature type="domain" description="SsuA/THI5-like" evidence="13">
    <location>
        <begin position="39"/>
        <end position="150"/>
    </location>
</feature>
<evidence type="ECO:0000256" key="1">
    <source>
        <dbReference type="ARBA" id="ARBA00003469"/>
    </source>
</evidence>
<feature type="signal peptide" evidence="12">
    <location>
        <begin position="1"/>
        <end position="22"/>
    </location>
</feature>